<dbReference type="EMBL" id="AP019724">
    <property type="protein sequence ID" value="BBK88703.1"/>
    <property type="molecule type" value="Genomic_DNA"/>
</dbReference>
<dbReference type="GO" id="GO:0004803">
    <property type="term" value="F:transposase activity"/>
    <property type="evidence" value="ECO:0007669"/>
    <property type="project" value="InterPro"/>
</dbReference>
<dbReference type="KEGG" id="bun:Bun01g_30730"/>
<keyword evidence="2" id="KW-0815">Transposition</keyword>
<dbReference type="InterPro" id="IPR012337">
    <property type="entry name" value="RNaseH-like_sf"/>
</dbReference>
<reference evidence="6 8" key="1">
    <citation type="submission" date="2019-06" db="EMBL/GenBank/DDBJ databases">
        <title>Complete genome sequence of Bacteroides uniformis NBRC 113350.</title>
        <authorList>
            <person name="Miura T."/>
            <person name="Furukawa M."/>
            <person name="Shimamura M."/>
            <person name="Ohyama Y."/>
            <person name="Yamazoe A."/>
            <person name="Kawasaki H."/>
        </authorList>
    </citation>
    <scope>NUCLEOTIDE SEQUENCE [LARGE SCALE GENOMIC DNA]</scope>
    <source>
        <strain evidence="6 8">NBRC 113350</strain>
    </source>
</reference>
<evidence type="ECO:0000313" key="8">
    <source>
        <dbReference type="Proteomes" id="UP000320533"/>
    </source>
</evidence>
<keyword evidence="4" id="KW-0233">DNA recombination</keyword>
<organism evidence="6 8">
    <name type="scientific">Bacteroides uniformis</name>
    <dbReference type="NCBI Taxonomy" id="820"/>
    <lineage>
        <taxon>Bacteria</taxon>
        <taxon>Pseudomonadati</taxon>
        <taxon>Bacteroidota</taxon>
        <taxon>Bacteroidia</taxon>
        <taxon>Bacteroidales</taxon>
        <taxon>Bacteroidaceae</taxon>
        <taxon>Bacteroides</taxon>
    </lineage>
</organism>
<dbReference type="GO" id="GO:0003677">
    <property type="term" value="F:DNA binding"/>
    <property type="evidence" value="ECO:0007669"/>
    <property type="project" value="UniProtKB-KW"/>
</dbReference>
<dbReference type="GO" id="GO:0006313">
    <property type="term" value="P:DNA transposition"/>
    <property type="evidence" value="ECO:0007669"/>
    <property type="project" value="InterPro"/>
</dbReference>
<keyword evidence="3" id="KW-0238">DNA-binding</keyword>
<dbReference type="Proteomes" id="UP000320533">
    <property type="component" value="Chromosome"/>
</dbReference>
<dbReference type="SUPFAM" id="SSF53098">
    <property type="entry name" value="Ribonuclease H-like"/>
    <property type="match status" value="1"/>
</dbReference>
<evidence type="ECO:0000313" key="7">
    <source>
        <dbReference type="EMBL" id="BBK88703.1"/>
    </source>
</evidence>
<evidence type="ECO:0000313" key="6">
    <source>
        <dbReference type="EMBL" id="BBK88235.1"/>
    </source>
</evidence>
<dbReference type="InterPro" id="IPR047952">
    <property type="entry name" value="Transpos_IS4"/>
</dbReference>
<dbReference type="Gene3D" id="3.90.350.10">
    <property type="entry name" value="Transposase Inhibitor Protein From Tn5, Chain A, domain 1"/>
    <property type="match status" value="1"/>
</dbReference>
<proteinExistence type="inferred from homology"/>
<dbReference type="AlphaFoldDB" id="A0A4Y1VI46"/>
<evidence type="ECO:0000256" key="3">
    <source>
        <dbReference type="ARBA" id="ARBA00023125"/>
    </source>
</evidence>
<sequence length="238" mass="28271">MKAHVLYDIEAQVPAFYTVTTASKHDSTAMSSIHYEPNAYYIFDRAYDSFKELYRIHLTDSFFVVRAKTNLKYKTVKWKRRMPKNIMTDAEVKLTGYLSEKKYPESFRLVRYYDEEDDREFTFLTNAKQLSALDVANLYKKRWLIELFFKWLKQHLKIKKFWGTTENAVRIQISVAIITYCLVAIVQHDMKLKRSTYEVLQILSISLTDKTHLRDLFDKTNFNDVKDLNDPLIPGLFD</sequence>
<dbReference type="InterPro" id="IPR002559">
    <property type="entry name" value="Transposase_11"/>
</dbReference>
<accession>A0A4Y1VI46</accession>
<comment type="similarity">
    <text evidence="1">Belongs to the transposase 11 family.</text>
</comment>
<dbReference type="KEGG" id="bun:Bun01g_26050"/>
<protein>
    <recommendedName>
        <fullName evidence="5">Transposase IS4-like domain-containing protein</fullName>
    </recommendedName>
</protein>
<evidence type="ECO:0000256" key="2">
    <source>
        <dbReference type="ARBA" id="ARBA00022578"/>
    </source>
</evidence>
<feature type="domain" description="Transposase IS4-like" evidence="5">
    <location>
        <begin position="1"/>
        <end position="182"/>
    </location>
</feature>
<name>A0A4Y1VI46_BACUN</name>
<evidence type="ECO:0000259" key="5">
    <source>
        <dbReference type="Pfam" id="PF01609"/>
    </source>
</evidence>
<gene>
    <name evidence="6" type="ORF">Bun01g_26050</name>
    <name evidence="7" type="ORF">Bun01g_30730</name>
</gene>
<dbReference type="PANTHER" id="PTHR33258">
    <property type="entry name" value="TRANSPOSASE INSL FOR INSERTION SEQUENCE ELEMENT IS186A-RELATED"/>
    <property type="match status" value="1"/>
</dbReference>
<evidence type="ECO:0000256" key="1">
    <source>
        <dbReference type="ARBA" id="ARBA00010075"/>
    </source>
</evidence>
<dbReference type="Pfam" id="PF01609">
    <property type="entry name" value="DDE_Tnp_1"/>
    <property type="match status" value="1"/>
</dbReference>
<dbReference type="EMBL" id="AP019724">
    <property type="protein sequence ID" value="BBK88235.1"/>
    <property type="molecule type" value="Genomic_DNA"/>
</dbReference>
<dbReference type="PANTHER" id="PTHR33258:SF1">
    <property type="entry name" value="TRANSPOSASE INSL FOR INSERTION SEQUENCE ELEMENT IS186A-RELATED"/>
    <property type="match status" value="1"/>
</dbReference>
<evidence type="ECO:0000256" key="4">
    <source>
        <dbReference type="ARBA" id="ARBA00023172"/>
    </source>
</evidence>
<dbReference type="NCBIfam" id="NF033592">
    <property type="entry name" value="transpos_IS4_1"/>
    <property type="match status" value="1"/>
</dbReference>